<proteinExistence type="predicted"/>
<dbReference type="SUPFAM" id="SSF90229">
    <property type="entry name" value="CCCH zinc finger"/>
    <property type="match status" value="1"/>
</dbReference>
<dbReference type="GO" id="GO:0008270">
    <property type="term" value="F:zinc ion binding"/>
    <property type="evidence" value="ECO:0007669"/>
    <property type="project" value="UniProtKB-KW"/>
</dbReference>
<dbReference type="InterPro" id="IPR039136">
    <property type="entry name" value="NUFIP1-like"/>
</dbReference>
<comment type="caution">
    <text evidence="7">The sequence shown here is derived from an EMBL/GenBank/DDBJ whole genome shotgun (WGS) entry which is preliminary data.</text>
</comment>
<evidence type="ECO:0000313" key="8">
    <source>
        <dbReference type="Proteomes" id="UP001152885"/>
    </source>
</evidence>
<accession>A0A9W4TWS6</accession>
<dbReference type="PANTHER" id="PTHR13309">
    <property type="entry name" value="NUCLEAR FRAGILE X MENTAL RETARDATION PROTEIN INTERACTING PROTEIN 1"/>
    <property type="match status" value="1"/>
</dbReference>
<evidence type="ECO:0000256" key="5">
    <source>
        <dbReference type="SAM" id="MobiDB-lite"/>
    </source>
</evidence>
<dbReference type="PROSITE" id="PS50103">
    <property type="entry name" value="ZF_C3H1"/>
    <property type="match status" value="1"/>
</dbReference>
<feature type="zinc finger region" description="C3H1-type" evidence="4">
    <location>
        <begin position="110"/>
        <end position="138"/>
    </location>
</feature>
<dbReference type="InterPro" id="IPR000571">
    <property type="entry name" value="Znf_CCCH"/>
</dbReference>
<evidence type="ECO:0000313" key="7">
    <source>
        <dbReference type="EMBL" id="CAI5758597.1"/>
    </source>
</evidence>
<dbReference type="Pfam" id="PF10453">
    <property type="entry name" value="NUFIP1"/>
    <property type="match status" value="1"/>
</dbReference>
<gene>
    <name evidence="7" type="ORF">CANVERA_P3109</name>
</gene>
<dbReference type="GO" id="GO:0005634">
    <property type="term" value="C:nucleus"/>
    <property type="evidence" value="ECO:0007669"/>
    <property type="project" value="TreeGrafter"/>
</dbReference>
<evidence type="ECO:0000256" key="2">
    <source>
        <dbReference type="ARBA" id="ARBA00022771"/>
    </source>
</evidence>
<feature type="region of interest" description="Disordered" evidence="5">
    <location>
        <begin position="1"/>
        <end position="61"/>
    </location>
</feature>
<feature type="domain" description="C3H1-type" evidence="6">
    <location>
        <begin position="110"/>
        <end position="138"/>
    </location>
</feature>
<dbReference type="PANTHER" id="PTHR13309:SF0">
    <property type="entry name" value="FMR1-INTERACTING PROTEIN NUFIP1"/>
    <property type="match status" value="1"/>
</dbReference>
<evidence type="ECO:0000259" key="6">
    <source>
        <dbReference type="PROSITE" id="PS50103"/>
    </source>
</evidence>
<dbReference type="AlphaFoldDB" id="A0A9W4TWS6"/>
<dbReference type="GO" id="GO:0003723">
    <property type="term" value="F:RNA binding"/>
    <property type="evidence" value="ECO:0007669"/>
    <property type="project" value="InterPro"/>
</dbReference>
<dbReference type="Pfam" id="PF00642">
    <property type="entry name" value="zf-CCCH"/>
    <property type="match status" value="1"/>
</dbReference>
<dbReference type="Proteomes" id="UP001152885">
    <property type="component" value="Unassembled WGS sequence"/>
</dbReference>
<dbReference type="InterPro" id="IPR019496">
    <property type="entry name" value="NUFIP1_cons_dom"/>
</dbReference>
<evidence type="ECO:0000256" key="3">
    <source>
        <dbReference type="ARBA" id="ARBA00022833"/>
    </source>
</evidence>
<evidence type="ECO:0000256" key="4">
    <source>
        <dbReference type="PROSITE-ProRule" id="PRU00723"/>
    </source>
</evidence>
<dbReference type="Gene3D" id="4.10.1000.10">
    <property type="entry name" value="Zinc finger, CCCH-type"/>
    <property type="match status" value="1"/>
</dbReference>
<dbReference type="OrthoDB" id="273070at2759"/>
<evidence type="ECO:0000256" key="1">
    <source>
        <dbReference type="ARBA" id="ARBA00022723"/>
    </source>
</evidence>
<dbReference type="GO" id="GO:0000492">
    <property type="term" value="P:box C/D snoRNP assembly"/>
    <property type="evidence" value="ECO:0007669"/>
    <property type="project" value="TreeGrafter"/>
</dbReference>
<keyword evidence="3 4" id="KW-0862">Zinc</keyword>
<dbReference type="SMART" id="SM00356">
    <property type="entry name" value="ZnF_C3H1"/>
    <property type="match status" value="1"/>
</dbReference>
<keyword evidence="1 4" id="KW-0479">Metal-binding</keyword>
<keyword evidence="8" id="KW-1185">Reference proteome</keyword>
<sequence>MFDLFDLPTHLPGETPTSLPKEEPELEPIPQDQTIEETNEEGQSQSQSQSPTKSIFIPGTSIKLETEEDVAKWIEERKKNWPTSKNIALKLKENEEKKKRKLEDTNSIKKRPKVICKFYQQFRKCKYGSKCRNVHQLSNEPNPIALIFNDQTHYRKFINGIPILIPKLYSNRVENTNVNKCSLFKHLVAQDQMINENKLVIEFIQYLNDKGLINEDIMKEAS</sequence>
<protein>
    <recommendedName>
        <fullName evidence="6">C3H1-type domain-containing protein</fullName>
    </recommendedName>
</protein>
<keyword evidence="2 4" id="KW-0863">Zinc-finger</keyword>
<dbReference type="EMBL" id="CANTUO010000003">
    <property type="protein sequence ID" value="CAI5758597.1"/>
    <property type="molecule type" value="Genomic_DNA"/>
</dbReference>
<name>A0A9W4TWS6_9ASCO</name>
<dbReference type="InterPro" id="IPR036855">
    <property type="entry name" value="Znf_CCCH_sf"/>
</dbReference>
<reference evidence="7" key="1">
    <citation type="submission" date="2022-12" db="EMBL/GenBank/DDBJ databases">
        <authorList>
            <person name="Brejova B."/>
        </authorList>
    </citation>
    <scope>NUCLEOTIDE SEQUENCE</scope>
</reference>
<organism evidence="7 8">
    <name type="scientific">Candida verbasci</name>
    <dbReference type="NCBI Taxonomy" id="1227364"/>
    <lineage>
        <taxon>Eukaryota</taxon>
        <taxon>Fungi</taxon>
        <taxon>Dikarya</taxon>
        <taxon>Ascomycota</taxon>
        <taxon>Saccharomycotina</taxon>
        <taxon>Pichiomycetes</taxon>
        <taxon>Debaryomycetaceae</taxon>
        <taxon>Candida/Lodderomyces clade</taxon>
        <taxon>Candida</taxon>
    </lineage>
</organism>